<keyword evidence="1" id="KW-0479">Metal-binding</keyword>
<comment type="cofactor">
    <cofactor evidence="1">
        <name>Mn(2+)</name>
        <dbReference type="ChEBI" id="CHEBI:29035"/>
    </cofactor>
    <text evidence="1">The Mn(2+) ion enhances activity.</text>
</comment>
<dbReference type="Proteomes" id="UP000009875">
    <property type="component" value="Unassembled WGS sequence"/>
</dbReference>
<dbReference type="Gene3D" id="3.30.70.360">
    <property type="match status" value="1"/>
</dbReference>
<dbReference type="InterPro" id="IPR002933">
    <property type="entry name" value="Peptidase_M20"/>
</dbReference>
<dbReference type="NCBIfam" id="TIGR01891">
    <property type="entry name" value="amidohydrolases"/>
    <property type="match status" value="1"/>
</dbReference>
<dbReference type="OrthoDB" id="9776731at2"/>
<gene>
    <name evidence="3" type="ORF">HMPREF9698_00538</name>
</gene>
<protein>
    <submittedName>
        <fullName evidence="3">Amidohydrolase</fullName>
    </submittedName>
</protein>
<evidence type="ECO:0000313" key="4">
    <source>
        <dbReference type="Proteomes" id="UP000009875"/>
    </source>
</evidence>
<dbReference type="PANTHER" id="PTHR11014">
    <property type="entry name" value="PEPTIDASE M20 FAMILY MEMBER"/>
    <property type="match status" value="1"/>
</dbReference>
<reference evidence="3 4" key="1">
    <citation type="submission" date="2012-09" db="EMBL/GenBank/DDBJ databases">
        <title>The Genome Sequence of Alloiococcus otitis ATCC 51267.</title>
        <authorList>
            <consortium name="The Broad Institute Genome Sequencing Platform"/>
            <person name="Earl A."/>
            <person name="Ward D."/>
            <person name="Feldgarden M."/>
            <person name="Gevers D."/>
            <person name="Huys G."/>
            <person name="Walker B."/>
            <person name="Young S.K."/>
            <person name="Zeng Q."/>
            <person name="Gargeya S."/>
            <person name="Fitzgerald M."/>
            <person name="Haas B."/>
            <person name="Abouelleil A."/>
            <person name="Alvarado L."/>
            <person name="Arachchi H.M."/>
            <person name="Berlin A.M."/>
            <person name="Chapman S.B."/>
            <person name="Goldberg J."/>
            <person name="Griggs A."/>
            <person name="Gujja S."/>
            <person name="Hansen M."/>
            <person name="Howarth C."/>
            <person name="Imamovic A."/>
            <person name="Larimer J."/>
            <person name="McCowen C."/>
            <person name="Montmayeur A."/>
            <person name="Murphy C."/>
            <person name="Neiman D."/>
            <person name="Pearson M."/>
            <person name="Priest M."/>
            <person name="Roberts A."/>
            <person name="Saif S."/>
            <person name="Shea T."/>
            <person name="Sisk P."/>
            <person name="Sykes S."/>
            <person name="Wortman J."/>
            <person name="Nusbaum C."/>
            <person name="Birren B."/>
        </authorList>
    </citation>
    <scope>NUCLEOTIDE SEQUENCE [LARGE SCALE GENOMIC DNA]</scope>
    <source>
        <strain evidence="3 4">ATCC 51267</strain>
    </source>
</reference>
<dbReference type="PATRIC" id="fig|883081.3.peg.538"/>
<feature type="domain" description="Peptidase M20 dimerisation" evidence="2">
    <location>
        <begin position="193"/>
        <end position="285"/>
    </location>
</feature>
<dbReference type="AlphaFoldDB" id="K9ESM6"/>
<feature type="binding site" evidence="1">
    <location>
        <position position="107"/>
    </location>
    <ligand>
        <name>Mn(2+)</name>
        <dbReference type="ChEBI" id="CHEBI:29035"/>
        <label>2</label>
    </ligand>
</feature>
<evidence type="ECO:0000256" key="1">
    <source>
        <dbReference type="PIRSR" id="PIRSR005962-1"/>
    </source>
</evidence>
<dbReference type="Gene3D" id="3.40.630.10">
    <property type="entry name" value="Zn peptidases"/>
    <property type="match status" value="1"/>
</dbReference>
<dbReference type="GO" id="GO:0046872">
    <property type="term" value="F:metal ion binding"/>
    <property type="evidence" value="ECO:0007669"/>
    <property type="project" value="UniProtKB-KW"/>
</dbReference>
<organism evidence="3 4">
    <name type="scientific">Alloiococcus otitis ATCC 51267</name>
    <dbReference type="NCBI Taxonomy" id="883081"/>
    <lineage>
        <taxon>Bacteria</taxon>
        <taxon>Bacillati</taxon>
        <taxon>Bacillota</taxon>
        <taxon>Bacilli</taxon>
        <taxon>Lactobacillales</taxon>
        <taxon>Carnobacteriaceae</taxon>
        <taxon>Alloiococcus</taxon>
    </lineage>
</organism>
<dbReference type="Pfam" id="PF07687">
    <property type="entry name" value="M20_dimer"/>
    <property type="match status" value="1"/>
</dbReference>
<keyword evidence="3" id="KW-0378">Hydrolase</keyword>
<dbReference type="InterPro" id="IPR017439">
    <property type="entry name" value="Amidohydrolase"/>
</dbReference>
<evidence type="ECO:0000313" key="3">
    <source>
        <dbReference type="EMBL" id="EKU93942.1"/>
    </source>
</evidence>
<dbReference type="SUPFAM" id="SSF53187">
    <property type="entry name" value="Zn-dependent exopeptidases"/>
    <property type="match status" value="1"/>
</dbReference>
<dbReference type="InterPro" id="IPR011650">
    <property type="entry name" value="Peptidase_M20_dimer"/>
</dbReference>
<dbReference type="GO" id="GO:0016787">
    <property type="term" value="F:hydrolase activity"/>
    <property type="evidence" value="ECO:0007669"/>
    <property type="project" value="UniProtKB-KW"/>
</dbReference>
<dbReference type="PANTHER" id="PTHR11014:SF63">
    <property type="entry name" value="METALLOPEPTIDASE, PUTATIVE (AFU_ORTHOLOGUE AFUA_6G09600)-RELATED"/>
    <property type="match status" value="1"/>
</dbReference>
<feature type="binding site" evidence="1">
    <location>
        <position position="369"/>
    </location>
    <ligand>
        <name>Mn(2+)</name>
        <dbReference type="ChEBI" id="CHEBI:29035"/>
        <label>2</label>
    </ligand>
</feature>
<keyword evidence="4" id="KW-1185">Reference proteome</keyword>
<dbReference type="InterPro" id="IPR036264">
    <property type="entry name" value="Bact_exopeptidase_dim_dom"/>
</dbReference>
<comment type="caution">
    <text evidence="3">The sequence shown here is derived from an EMBL/GenBank/DDBJ whole genome shotgun (WGS) entry which is preliminary data.</text>
</comment>
<dbReference type="PIRSF" id="PIRSF005962">
    <property type="entry name" value="Pept_M20D_amidohydro"/>
    <property type="match status" value="1"/>
</dbReference>
<dbReference type="SUPFAM" id="SSF55031">
    <property type="entry name" value="Bacterial exopeptidase dimerisation domain"/>
    <property type="match status" value="1"/>
</dbReference>
<feature type="binding site" evidence="1">
    <location>
        <position position="169"/>
    </location>
    <ligand>
        <name>Mn(2+)</name>
        <dbReference type="ChEBI" id="CHEBI:29035"/>
        <label>2</label>
    </ligand>
</feature>
<sequence>MGLMEKANCQQAIREMTDLRHYLHEHPERSNQEHQTSDLLKGYCRDMNLEILETANTGFVAILDTGKPGKTLGLRTDLDALPIEEDEYNLNQKKKYVSKNPGVMHACGHDGHMSILVGAMKSLVNIKSDLKGKIVFIFEEAEENNSGIQPMIDLLKESDLHFDAIYGNHVASFIETGKIVASPGPVMAGQRVFTFTIKGKSGHGSRPDQAVNPIFVGSQILNAWANAWVNQVDVTKTVTLGVGQFHAGDAYNIIPSKASISGSMRFFDQEAGQKAFNILQEVAQHTAWAHKASVEIDDHPQSLLPVVANDEELSQLARQAIQDQFGPEALVEENWFASESFGRYRELAPICFCLIGIQNDQVGSGSGHHTEAFDFDDKALTYGIKTMAQFAINFLTQ</sequence>
<keyword evidence="1" id="KW-0464">Manganese</keyword>
<dbReference type="eggNOG" id="COG1473">
    <property type="taxonomic scope" value="Bacteria"/>
</dbReference>
<dbReference type="EMBL" id="AGXA01000011">
    <property type="protein sequence ID" value="EKU93942.1"/>
    <property type="molecule type" value="Genomic_DNA"/>
</dbReference>
<evidence type="ECO:0000259" key="2">
    <source>
        <dbReference type="Pfam" id="PF07687"/>
    </source>
</evidence>
<feature type="binding site" evidence="1">
    <location>
        <position position="143"/>
    </location>
    <ligand>
        <name>Mn(2+)</name>
        <dbReference type="ChEBI" id="CHEBI:29035"/>
        <label>2</label>
    </ligand>
</feature>
<name>K9ESM6_9LACT</name>
<dbReference type="Pfam" id="PF01546">
    <property type="entry name" value="Peptidase_M20"/>
    <property type="match status" value="1"/>
</dbReference>
<dbReference type="HOGENOM" id="CLU_023257_0_1_9"/>
<proteinExistence type="predicted"/>
<feature type="binding site" evidence="1">
    <location>
        <position position="109"/>
    </location>
    <ligand>
        <name>Mn(2+)</name>
        <dbReference type="ChEBI" id="CHEBI:29035"/>
        <label>2</label>
    </ligand>
</feature>
<accession>K9ESM6</accession>
<dbReference type="RefSeq" id="WP_003777130.1">
    <property type="nucleotide sequence ID" value="NZ_JH992958.1"/>
</dbReference>